<organism evidence="1">
    <name type="scientific">Siphoviridae sp. ctOkv13</name>
    <dbReference type="NCBI Taxonomy" id="2826314"/>
    <lineage>
        <taxon>Viruses</taxon>
        <taxon>Duplodnaviria</taxon>
        <taxon>Heunggongvirae</taxon>
        <taxon>Uroviricota</taxon>
        <taxon>Caudoviricetes</taxon>
    </lineage>
</organism>
<protein>
    <submittedName>
        <fullName evidence="1">Uncharacterized protein</fullName>
    </submittedName>
</protein>
<dbReference type="EMBL" id="BK014805">
    <property type="protein sequence ID" value="DAD76616.1"/>
    <property type="molecule type" value="Genomic_DNA"/>
</dbReference>
<name>A0A8S5M389_9CAUD</name>
<accession>A0A8S5M389</accession>
<proteinExistence type="predicted"/>
<reference evidence="1" key="1">
    <citation type="journal article" date="2021" name="Proc. Natl. Acad. Sci. U.S.A.">
        <title>A Catalog of Tens of Thousands of Viruses from Human Metagenomes Reveals Hidden Associations with Chronic Diseases.</title>
        <authorList>
            <person name="Tisza M.J."/>
            <person name="Buck C.B."/>
        </authorList>
    </citation>
    <scope>NUCLEOTIDE SEQUENCE</scope>
    <source>
        <strain evidence="1">CtOkv13</strain>
    </source>
</reference>
<sequence length="100" mass="11294">MISIGTKSGETEYNKEYVEEKGLPVKQICRTGGVIVHIPGNVCFAMVRENTKENYLFFQKLNRRIAFGLNCDLIGNDFIEKGKYKVGSNMVCVNDKNNLV</sequence>
<evidence type="ECO:0000313" key="1">
    <source>
        <dbReference type="EMBL" id="DAD76616.1"/>
    </source>
</evidence>